<keyword evidence="3" id="KW-1185">Reference proteome</keyword>
<protein>
    <submittedName>
        <fullName evidence="2">Uncharacterized protein</fullName>
    </submittedName>
</protein>
<keyword evidence="1" id="KW-0812">Transmembrane</keyword>
<accession>A0ABV5W8S8</accession>
<keyword evidence="1" id="KW-0472">Membrane</keyword>
<keyword evidence="1" id="KW-1133">Transmembrane helix</keyword>
<organism evidence="2 3">
    <name type="scientific">Ectobacillus funiculus</name>
    <dbReference type="NCBI Taxonomy" id="137993"/>
    <lineage>
        <taxon>Bacteria</taxon>
        <taxon>Bacillati</taxon>
        <taxon>Bacillota</taxon>
        <taxon>Bacilli</taxon>
        <taxon>Bacillales</taxon>
        <taxon>Bacillaceae</taxon>
        <taxon>Ectobacillus</taxon>
    </lineage>
</organism>
<evidence type="ECO:0000313" key="3">
    <source>
        <dbReference type="Proteomes" id="UP001589609"/>
    </source>
</evidence>
<evidence type="ECO:0000256" key="1">
    <source>
        <dbReference type="SAM" id="Phobius"/>
    </source>
</evidence>
<feature type="transmembrane region" description="Helical" evidence="1">
    <location>
        <begin position="7"/>
        <end position="29"/>
    </location>
</feature>
<comment type="caution">
    <text evidence="2">The sequence shown here is derived from an EMBL/GenBank/DDBJ whole genome shotgun (WGS) entry which is preliminary data.</text>
</comment>
<dbReference type="Proteomes" id="UP001589609">
    <property type="component" value="Unassembled WGS sequence"/>
</dbReference>
<name>A0ABV5W8S8_9BACI</name>
<gene>
    <name evidence="2" type="ORF">ACFFMS_00235</name>
</gene>
<feature type="transmembrane region" description="Helical" evidence="1">
    <location>
        <begin position="41"/>
        <end position="60"/>
    </location>
</feature>
<sequence length="68" mass="7882">MMKKISGYGYWIVLLIVAVAPLQSIYQWITNRQNFETPDYLSLGFGVVGFLAMFYLIVVMQKAKKKQM</sequence>
<dbReference type="RefSeq" id="WP_379947222.1">
    <property type="nucleotide sequence ID" value="NZ_JBHMAF010000002.1"/>
</dbReference>
<proteinExistence type="predicted"/>
<reference evidence="2 3" key="1">
    <citation type="submission" date="2024-09" db="EMBL/GenBank/DDBJ databases">
        <authorList>
            <person name="Sun Q."/>
            <person name="Mori K."/>
        </authorList>
    </citation>
    <scope>NUCLEOTIDE SEQUENCE [LARGE SCALE GENOMIC DNA]</scope>
    <source>
        <strain evidence="2 3">JCM 11201</strain>
    </source>
</reference>
<dbReference type="EMBL" id="JBHMAF010000002">
    <property type="protein sequence ID" value="MFB9756987.1"/>
    <property type="molecule type" value="Genomic_DNA"/>
</dbReference>
<evidence type="ECO:0000313" key="2">
    <source>
        <dbReference type="EMBL" id="MFB9756987.1"/>
    </source>
</evidence>